<gene>
    <name evidence="3" type="ORF">MCOR_24755</name>
</gene>
<protein>
    <recommendedName>
        <fullName evidence="2">Integrase p58-like C-terminal domain-containing protein</fullName>
    </recommendedName>
</protein>
<evidence type="ECO:0000256" key="1">
    <source>
        <dbReference type="SAM" id="MobiDB-lite"/>
    </source>
</evidence>
<evidence type="ECO:0000313" key="4">
    <source>
        <dbReference type="Proteomes" id="UP000507470"/>
    </source>
</evidence>
<proteinExistence type="predicted"/>
<sequence length="112" mass="12809">MLGLGWTGPYKGIKKITDLTYRIQKDTSTKQLVVHVDHLKPYQAAHTPTIQEQTLTAQENIQTLPPPVTSCFDPKDVLPYRVGDANERKEAQHTREKVNERQRKAKEDAQET</sequence>
<dbReference type="AlphaFoldDB" id="A0A6J8BZZ9"/>
<dbReference type="OrthoDB" id="116078at2759"/>
<evidence type="ECO:0000259" key="2">
    <source>
        <dbReference type="Pfam" id="PF22938"/>
    </source>
</evidence>
<accession>A0A6J8BZZ9</accession>
<dbReference type="Pfam" id="PF22938">
    <property type="entry name" value="Integrase_p58_C"/>
    <property type="match status" value="1"/>
</dbReference>
<evidence type="ECO:0000313" key="3">
    <source>
        <dbReference type="EMBL" id="CAC5389605.1"/>
    </source>
</evidence>
<name>A0A6J8BZZ9_MYTCO</name>
<reference evidence="3 4" key="1">
    <citation type="submission" date="2020-06" db="EMBL/GenBank/DDBJ databases">
        <authorList>
            <person name="Li R."/>
            <person name="Bekaert M."/>
        </authorList>
    </citation>
    <scope>NUCLEOTIDE SEQUENCE [LARGE SCALE GENOMIC DNA]</scope>
    <source>
        <strain evidence="4">wild</strain>
    </source>
</reference>
<feature type="region of interest" description="Disordered" evidence="1">
    <location>
        <begin position="82"/>
        <end position="112"/>
    </location>
</feature>
<organism evidence="3 4">
    <name type="scientific">Mytilus coruscus</name>
    <name type="common">Sea mussel</name>
    <dbReference type="NCBI Taxonomy" id="42192"/>
    <lineage>
        <taxon>Eukaryota</taxon>
        <taxon>Metazoa</taxon>
        <taxon>Spiralia</taxon>
        <taxon>Lophotrochozoa</taxon>
        <taxon>Mollusca</taxon>
        <taxon>Bivalvia</taxon>
        <taxon>Autobranchia</taxon>
        <taxon>Pteriomorphia</taxon>
        <taxon>Mytilida</taxon>
        <taxon>Mytiloidea</taxon>
        <taxon>Mytilidae</taxon>
        <taxon>Mytilinae</taxon>
        <taxon>Mytilus</taxon>
    </lineage>
</organism>
<keyword evidence="4" id="KW-1185">Reference proteome</keyword>
<feature type="domain" description="Integrase p58-like C-terminal" evidence="2">
    <location>
        <begin position="8"/>
        <end position="41"/>
    </location>
</feature>
<dbReference type="EMBL" id="CACVKT020004354">
    <property type="protein sequence ID" value="CAC5389605.1"/>
    <property type="molecule type" value="Genomic_DNA"/>
</dbReference>
<dbReference type="Proteomes" id="UP000507470">
    <property type="component" value="Unassembled WGS sequence"/>
</dbReference>
<dbReference type="InterPro" id="IPR054465">
    <property type="entry name" value="Integrase_p58-like_C"/>
</dbReference>